<evidence type="ECO:0000256" key="5">
    <source>
        <dbReference type="ARBA" id="ARBA00023224"/>
    </source>
</evidence>
<keyword evidence="8" id="KW-1185">Reference proteome</keyword>
<dbReference type="GO" id="GO:0035025">
    <property type="term" value="P:positive regulation of Rho protein signal transduction"/>
    <property type="evidence" value="ECO:0007669"/>
    <property type="project" value="TreeGrafter"/>
</dbReference>
<dbReference type="EMBL" id="NHOQ01002911">
    <property type="protein sequence ID" value="PWA13913.1"/>
    <property type="molecule type" value="Genomic_DNA"/>
</dbReference>
<comment type="subcellular location">
    <subcellularLocation>
        <location evidence="1">Membrane</location>
        <topology evidence="1">Multi-pass membrane protein</topology>
    </subcellularLocation>
</comment>
<evidence type="ECO:0000313" key="7">
    <source>
        <dbReference type="EMBL" id="PWA13913.1"/>
    </source>
</evidence>
<accession>A0A315V4S4</accession>
<evidence type="ECO:0008006" key="9">
    <source>
        <dbReference type="Google" id="ProtNLM"/>
    </source>
</evidence>
<dbReference type="GO" id="GO:0007200">
    <property type="term" value="P:phospholipase C-activating G protein-coupled receptor signaling pathway"/>
    <property type="evidence" value="ECO:0007669"/>
    <property type="project" value="TreeGrafter"/>
</dbReference>
<keyword evidence="4" id="KW-0325">Glycoprotein</keyword>
<dbReference type="GO" id="GO:0005886">
    <property type="term" value="C:plasma membrane"/>
    <property type="evidence" value="ECO:0007669"/>
    <property type="project" value="TreeGrafter"/>
</dbReference>
<keyword evidence="6" id="KW-1133">Transmembrane helix</keyword>
<dbReference type="SUPFAM" id="SSF81321">
    <property type="entry name" value="Family A G protein-coupled receptor-like"/>
    <property type="match status" value="1"/>
</dbReference>
<feature type="transmembrane region" description="Helical" evidence="6">
    <location>
        <begin position="154"/>
        <end position="179"/>
    </location>
</feature>
<comment type="caution">
    <text evidence="7">The sequence shown here is derived from an EMBL/GenBank/DDBJ whole genome shotgun (WGS) entry which is preliminary data.</text>
</comment>
<feature type="transmembrane region" description="Helical" evidence="6">
    <location>
        <begin position="268"/>
        <end position="288"/>
    </location>
</feature>
<proteinExistence type="predicted"/>
<evidence type="ECO:0000256" key="3">
    <source>
        <dbReference type="ARBA" id="ARBA00023170"/>
    </source>
</evidence>
<organism evidence="7 8">
    <name type="scientific">Gambusia affinis</name>
    <name type="common">Western mosquitofish</name>
    <name type="synonym">Heterandria affinis</name>
    <dbReference type="NCBI Taxonomy" id="33528"/>
    <lineage>
        <taxon>Eukaryota</taxon>
        <taxon>Metazoa</taxon>
        <taxon>Chordata</taxon>
        <taxon>Craniata</taxon>
        <taxon>Vertebrata</taxon>
        <taxon>Euteleostomi</taxon>
        <taxon>Actinopterygii</taxon>
        <taxon>Neopterygii</taxon>
        <taxon>Teleostei</taxon>
        <taxon>Neoteleostei</taxon>
        <taxon>Acanthomorphata</taxon>
        <taxon>Ovalentaria</taxon>
        <taxon>Atherinomorphae</taxon>
        <taxon>Cyprinodontiformes</taxon>
        <taxon>Poeciliidae</taxon>
        <taxon>Poeciliinae</taxon>
        <taxon>Gambusia</taxon>
    </lineage>
</organism>
<evidence type="ECO:0000256" key="6">
    <source>
        <dbReference type="SAM" id="Phobius"/>
    </source>
</evidence>
<feature type="transmembrane region" description="Helical" evidence="6">
    <location>
        <begin position="561"/>
        <end position="586"/>
    </location>
</feature>
<evidence type="ECO:0000313" key="8">
    <source>
        <dbReference type="Proteomes" id="UP000250572"/>
    </source>
</evidence>
<dbReference type="Gene3D" id="1.20.1070.10">
    <property type="entry name" value="Rhodopsin 7-helix transmembrane proteins"/>
    <property type="match status" value="2"/>
</dbReference>
<keyword evidence="3" id="KW-0675">Receptor</keyword>
<sequence>MKKHFMFDDDELMTLSFENNDEFPDISEKQGTYPLLNMSANSSSSLLQPQPSSLLLLFSVDQHCFITKPSSFIFIIYNVSTIVFLLPLIILVFYAAWQRKRSHAWNHYLAVVQPLTYRSLRNKRGTRIRNVCIGFVWLLCFLRMGLYVNSKTGFIVDFFLVVISLLITLFCNLSALRVLIRPGPGEPARERPDRSKQKAFYTMVIILCILANRSVQPEERCRAETQGKTLIHVVNSSTLPPSFGVCGSTNSTTFEYTSCLLDKPNSTVFFTFCIVNIFLLLPLCVFILRHAFQQWRRNASFPSAAAVKHSDRFTHHVAILELIKTFFHLLMCLEHYLAVVHPITYLGLRHKRGVLLTDDLLLRSACFLIFLHLLLQPDMSANSSSSLETLLPPSVFFISEGFYCFISRPSSFSFVAFYIAHFVLLLPLSILILLSALNEWKRRHAAGSASSLSHFDCFTYHIVAMETFCVFRLVPYCLGVYTENPTDVFVGGLLSSFIWYGETSFHVLTCVERYLAVVHPVTYLSLRNDRGTRIRNVCISCVWLLCVVRLSLFVLKDVFLIMDFCLLLISLVIMSACSLAVLRVLVRPGPGEQGGERVSQLKRRAFYTIVTILGVLKQQRQHKTAGQIHQDTNSHQKTVGTEIQTVYDAPNHTSNESQHLNHQNDQDGFKSPLLGLINPPYAGFLIAWQRAK</sequence>
<feature type="transmembrane region" description="Helical" evidence="6">
    <location>
        <begin position="537"/>
        <end position="555"/>
    </location>
</feature>
<dbReference type="PANTHER" id="PTHR24232:SF41">
    <property type="entry name" value="LYSOPHOSPHATIDIC ACID RECEPTOR 4"/>
    <property type="match status" value="1"/>
</dbReference>
<dbReference type="GO" id="GO:0070915">
    <property type="term" value="F:lysophosphatidic acid receptor activity"/>
    <property type="evidence" value="ECO:0007669"/>
    <property type="project" value="TreeGrafter"/>
</dbReference>
<keyword evidence="6" id="KW-0472">Membrane</keyword>
<evidence type="ECO:0000256" key="2">
    <source>
        <dbReference type="ARBA" id="ARBA00023040"/>
    </source>
</evidence>
<name>A0A315V4S4_GAMAF</name>
<feature type="transmembrane region" description="Helical" evidence="6">
    <location>
        <begin position="75"/>
        <end position="97"/>
    </location>
</feature>
<dbReference type="Proteomes" id="UP000250572">
    <property type="component" value="Unassembled WGS sequence"/>
</dbReference>
<dbReference type="AlphaFoldDB" id="A0A315V4S4"/>
<feature type="transmembrane region" description="Helical" evidence="6">
    <location>
        <begin position="199"/>
        <end position="215"/>
    </location>
</feature>
<evidence type="ECO:0000256" key="4">
    <source>
        <dbReference type="ARBA" id="ARBA00023180"/>
    </source>
</evidence>
<keyword evidence="6" id="KW-0812">Transmembrane</keyword>
<keyword evidence="2" id="KW-0297">G-protein coupled receptor</keyword>
<keyword evidence="5" id="KW-0807">Transducer</keyword>
<feature type="transmembrane region" description="Helical" evidence="6">
    <location>
        <begin position="128"/>
        <end position="148"/>
    </location>
</feature>
<evidence type="ECO:0000256" key="1">
    <source>
        <dbReference type="ARBA" id="ARBA00004141"/>
    </source>
</evidence>
<dbReference type="PANTHER" id="PTHR24232">
    <property type="entry name" value="G-PROTEIN COUPLED RECEPTOR"/>
    <property type="match status" value="1"/>
</dbReference>
<reference evidence="7 8" key="1">
    <citation type="journal article" date="2018" name="G3 (Bethesda)">
        <title>A High-Quality Reference Genome for the Invasive Mosquitofish Gambusia affinis Using a Chicago Library.</title>
        <authorList>
            <person name="Hoffberg S.L."/>
            <person name="Troendle N.J."/>
            <person name="Glenn T.C."/>
            <person name="Mahmud O."/>
            <person name="Louha S."/>
            <person name="Chalopin D."/>
            <person name="Bennetzen J.L."/>
            <person name="Mauricio R."/>
        </authorList>
    </citation>
    <scope>NUCLEOTIDE SEQUENCE [LARGE SCALE GENOMIC DNA]</scope>
    <source>
        <strain evidence="7">NE01/NJP1002.9</strain>
        <tissue evidence="7">Muscle</tissue>
    </source>
</reference>
<protein>
    <recommendedName>
        <fullName evidence="9">G-protein coupled receptors family 1 profile domain-containing protein</fullName>
    </recommendedName>
</protein>
<gene>
    <name evidence="7" type="ORF">CCH79_00018525</name>
</gene>
<feature type="transmembrane region" description="Helical" evidence="6">
    <location>
        <begin position="360"/>
        <end position="375"/>
    </location>
</feature>
<feature type="transmembrane region" description="Helical" evidence="6">
    <location>
        <begin position="412"/>
        <end position="434"/>
    </location>
</feature>